<proteinExistence type="predicted"/>
<sequence length="107" mass="11697">MPKLTLGGKYDPRNPSHKMLMSVLGGMSESERQHVQAQVRAAMDAQVVNEGRHQGGRAPYGYVAVDAGPHPNPRKAAEGFRLRVLAIEAETAEVVRRIFAEYLDGKG</sequence>
<dbReference type="InterPro" id="IPR038109">
    <property type="entry name" value="DNA_bind_recomb_sf"/>
</dbReference>
<name>A0ABW5GX27_9PSEU</name>
<comment type="caution">
    <text evidence="1">The sequence shown here is derived from an EMBL/GenBank/DDBJ whole genome shotgun (WGS) entry which is preliminary data.</text>
</comment>
<accession>A0ABW5GX27</accession>
<evidence type="ECO:0000313" key="1">
    <source>
        <dbReference type="EMBL" id="MFD2465510.1"/>
    </source>
</evidence>
<reference evidence="2" key="1">
    <citation type="journal article" date="2019" name="Int. J. Syst. Evol. Microbiol.">
        <title>The Global Catalogue of Microorganisms (GCM) 10K type strain sequencing project: providing services to taxonomists for standard genome sequencing and annotation.</title>
        <authorList>
            <consortium name="The Broad Institute Genomics Platform"/>
            <consortium name="The Broad Institute Genome Sequencing Center for Infectious Disease"/>
            <person name="Wu L."/>
            <person name="Ma J."/>
        </authorList>
    </citation>
    <scope>NUCLEOTIDE SEQUENCE [LARGE SCALE GENOMIC DNA]</scope>
    <source>
        <strain evidence="2">CGMCC 4.7643</strain>
    </source>
</reference>
<dbReference type="RefSeq" id="WP_345407010.1">
    <property type="nucleotide sequence ID" value="NZ_BAABHG010000021.1"/>
</dbReference>
<dbReference type="Gene3D" id="3.90.1750.20">
    <property type="entry name" value="Putative Large Serine Recombinase, Chain B, Domain 2"/>
    <property type="match status" value="1"/>
</dbReference>
<keyword evidence="2" id="KW-1185">Reference proteome</keyword>
<dbReference type="EMBL" id="JBHUKU010000033">
    <property type="protein sequence ID" value="MFD2465510.1"/>
    <property type="molecule type" value="Genomic_DNA"/>
</dbReference>
<evidence type="ECO:0000313" key="2">
    <source>
        <dbReference type="Proteomes" id="UP001597419"/>
    </source>
</evidence>
<protein>
    <submittedName>
        <fullName evidence="1">Uncharacterized protein</fullName>
    </submittedName>
</protein>
<gene>
    <name evidence="1" type="ORF">ACFSYJ_43310</name>
</gene>
<organism evidence="1 2">
    <name type="scientific">Amycolatopsis samaneae</name>
    <dbReference type="NCBI Taxonomy" id="664691"/>
    <lineage>
        <taxon>Bacteria</taxon>
        <taxon>Bacillati</taxon>
        <taxon>Actinomycetota</taxon>
        <taxon>Actinomycetes</taxon>
        <taxon>Pseudonocardiales</taxon>
        <taxon>Pseudonocardiaceae</taxon>
        <taxon>Amycolatopsis</taxon>
    </lineage>
</organism>
<dbReference type="Proteomes" id="UP001597419">
    <property type="component" value="Unassembled WGS sequence"/>
</dbReference>